<feature type="region of interest" description="Disordered" evidence="1">
    <location>
        <begin position="179"/>
        <end position="201"/>
    </location>
</feature>
<dbReference type="EMBL" id="JBHSMS010000021">
    <property type="protein sequence ID" value="MFC5510547.1"/>
    <property type="molecule type" value="Genomic_DNA"/>
</dbReference>
<evidence type="ECO:0000313" key="3">
    <source>
        <dbReference type="EMBL" id="MFC5510547.1"/>
    </source>
</evidence>
<feature type="domain" description="Ice-binding protein C-terminal" evidence="2">
    <location>
        <begin position="222"/>
        <end position="245"/>
    </location>
</feature>
<dbReference type="Proteomes" id="UP001596031">
    <property type="component" value="Unassembled WGS sequence"/>
</dbReference>
<dbReference type="NCBIfam" id="TIGR02595">
    <property type="entry name" value="PEP_CTERM"/>
    <property type="match status" value="1"/>
</dbReference>
<sequence>MAAGLGPAQAGVLTFQDVVFTSSWTGNVLTLEIDAAKRSGDWSGATLLGALSLKDIGSFSSVSMVAAPNGVDAWQLNSKELNAKGCAGGGATKSTTALCLSGAPIALTDNMVFSFAFSGGTPELDAPHLKVNFMDSARNKVGDLLSQTVKSTPTVPTVPVVTPPVVVAPPVVVTPPVTQPVGDGTTVSAGDEVPGPTPPVPPPVLVQPPVVELAPVAGNSEVPEPYSIALLLGGLALMGVVLRKRG</sequence>
<dbReference type="Pfam" id="PF07589">
    <property type="entry name" value="PEP-CTERM"/>
    <property type="match status" value="1"/>
</dbReference>
<reference evidence="4" key="1">
    <citation type="journal article" date="2019" name="Int. J. Syst. Evol. Microbiol.">
        <title>The Global Catalogue of Microorganisms (GCM) 10K type strain sequencing project: providing services to taxonomists for standard genome sequencing and annotation.</title>
        <authorList>
            <consortium name="The Broad Institute Genomics Platform"/>
            <consortium name="The Broad Institute Genome Sequencing Center for Infectious Disease"/>
            <person name="Wu L."/>
            <person name="Ma J."/>
        </authorList>
    </citation>
    <scope>NUCLEOTIDE SEQUENCE [LARGE SCALE GENOMIC DNA]</scope>
    <source>
        <strain evidence="4">CCUG 38813</strain>
    </source>
</reference>
<organism evidence="3 4">
    <name type="scientific">Massilia jejuensis</name>
    <dbReference type="NCBI Taxonomy" id="648894"/>
    <lineage>
        <taxon>Bacteria</taxon>
        <taxon>Pseudomonadati</taxon>
        <taxon>Pseudomonadota</taxon>
        <taxon>Betaproteobacteria</taxon>
        <taxon>Burkholderiales</taxon>
        <taxon>Oxalobacteraceae</taxon>
        <taxon>Telluria group</taxon>
        <taxon>Massilia</taxon>
    </lineage>
</organism>
<evidence type="ECO:0000259" key="2">
    <source>
        <dbReference type="Pfam" id="PF07589"/>
    </source>
</evidence>
<protein>
    <submittedName>
        <fullName evidence="3">PEP-CTERM sorting domain-containing protein</fullName>
    </submittedName>
</protein>
<evidence type="ECO:0000256" key="1">
    <source>
        <dbReference type="SAM" id="MobiDB-lite"/>
    </source>
</evidence>
<evidence type="ECO:0000313" key="4">
    <source>
        <dbReference type="Proteomes" id="UP001596031"/>
    </source>
</evidence>
<proteinExistence type="predicted"/>
<dbReference type="InterPro" id="IPR013424">
    <property type="entry name" value="Ice-binding_C"/>
</dbReference>
<gene>
    <name evidence="3" type="ORF">ACFPOU_05345</name>
</gene>
<accession>A0ABW0PG40</accession>
<dbReference type="RefSeq" id="WP_379717957.1">
    <property type="nucleotide sequence ID" value="NZ_JBHSMS010000021.1"/>
</dbReference>
<name>A0ABW0PG40_9BURK</name>
<keyword evidence="4" id="KW-1185">Reference proteome</keyword>
<comment type="caution">
    <text evidence="3">The sequence shown here is derived from an EMBL/GenBank/DDBJ whole genome shotgun (WGS) entry which is preliminary data.</text>
</comment>